<feature type="compositionally biased region" description="Basic and acidic residues" evidence="2">
    <location>
        <begin position="1"/>
        <end position="13"/>
    </location>
</feature>
<evidence type="ECO:0000259" key="3">
    <source>
        <dbReference type="Pfam" id="PF08620"/>
    </source>
</evidence>
<feature type="compositionally biased region" description="Polar residues" evidence="2">
    <location>
        <begin position="79"/>
        <end position="97"/>
    </location>
</feature>
<feature type="compositionally biased region" description="Polar residues" evidence="2">
    <location>
        <begin position="22"/>
        <end position="31"/>
    </location>
</feature>
<feature type="region of interest" description="Disordered" evidence="2">
    <location>
        <begin position="381"/>
        <end position="407"/>
    </location>
</feature>
<evidence type="ECO:0000313" key="5">
    <source>
        <dbReference type="EMBL" id="KAH7138094.1"/>
    </source>
</evidence>
<comment type="caution">
    <text evidence="5">The sequence shown here is derived from an EMBL/GenBank/DDBJ whole genome shotgun (WGS) entry which is preliminary data.</text>
</comment>
<sequence>MEFSRGERVRFDLDTGEINAAETAQGSTLSPPAQAPAAFVGDILERTSSATNPPIAPTFRSNTSGFPTHKKRTPRVSAFKQQRNSRNEDTSVPSTVPIQKPALPKDVGRDERHEIDQENKQRLDAMTEEEIDQERSELFSSLPPSLIQKLLARANLDEASNEGELFPERLPTPSTNQPEAPPEVKTSSPKKVSFEVPDTTSTPPVDGQDEEENTPNKGEPESATSTIDSERNLQLHQLPSSIHFPKPPQPPDLDPNAPSFLDDLHEKYFPNLAYDPSSLSWMKPIDSSDTTSPYHPSQTALNADELRFNFKGALLAPSKAREIPVTEGLHHHAEAPEAAGYTLPELSILARSAVAAQRCMAYQTLGRILYRLGQGEFGVEKKKRAPDGPMRIAHNPDEEDEESIADDEDAGSAMASGLWKCVDEGRVIETLTAEAAKERGHRTAKTYAEEALWNWRRGGGRTRQAI</sequence>
<dbReference type="PANTHER" id="PTHR21483:SF18">
    <property type="entry name" value="RNA POLYMERASE II-ASSOCIATED PROTEIN 1"/>
    <property type="match status" value="1"/>
</dbReference>
<dbReference type="Proteomes" id="UP000700596">
    <property type="component" value="Unassembled WGS sequence"/>
</dbReference>
<dbReference type="InterPro" id="IPR039913">
    <property type="entry name" value="RPAP1/Rba50"/>
</dbReference>
<evidence type="ECO:0000313" key="6">
    <source>
        <dbReference type="Proteomes" id="UP000700596"/>
    </source>
</evidence>
<dbReference type="InterPro" id="IPR013929">
    <property type="entry name" value="RPAP1_C"/>
</dbReference>
<evidence type="ECO:0000256" key="2">
    <source>
        <dbReference type="SAM" id="MobiDB-lite"/>
    </source>
</evidence>
<dbReference type="InterPro" id="IPR013930">
    <property type="entry name" value="RPAP1_N"/>
</dbReference>
<accession>A0A9P9J1M3</accession>
<dbReference type="PANTHER" id="PTHR21483">
    <property type="entry name" value="RNA POLYMERASE II-ASSOCIATED PROTEIN 1"/>
    <property type="match status" value="1"/>
</dbReference>
<feature type="region of interest" description="Disordered" evidence="2">
    <location>
        <begin position="1"/>
        <end position="143"/>
    </location>
</feature>
<feature type="compositionally biased region" description="Acidic residues" evidence="2">
    <location>
        <begin position="397"/>
        <end position="407"/>
    </location>
</feature>
<proteinExistence type="inferred from homology"/>
<name>A0A9P9J1M3_9PLEO</name>
<reference evidence="5" key="1">
    <citation type="journal article" date="2021" name="Nat. Commun.">
        <title>Genetic determinants of endophytism in the Arabidopsis root mycobiome.</title>
        <authorList>
            <person name="Mesny F."/>
            <person name="Miyauchi S."/>
            <person name="Thiergart T."/>
            <person name="Pickel B."/>
            <person name="Atanasova L."/>
            <person name="Karlsson M."/>
            <person name="Huettel B."/>
            <person name="Barry K.W."/>
            <person name="Haridas S."/>
            <person name="Chen C."/>
            <person name="Bauer D."/>
            <person name="Andreopoulos W."/>
            <person name="Pangilinan J."/>
            <person name="LaButti K."/>
            <person name="Riley R."/>
            <person name="Lipzen A."/>
            <person name="Clum A."/>
            <person name="Drula E."/>
            <person name="Henrissat B."/>
            <person name="Kohler A."/>
            <person name="Grigoriev I.V."/>
            <person name="Martin F.M."/>
            <person name="Hacquard S."/>
        </authorList>
    </citation>
    <scope>NUCLEOTIDE SEQUENCE</scope>
    <source>
        <strain evidence="5">MPI-CAGE-CH-0243</strain>
    </source>
</reference>
<dbReference type="AlphaFoldDB" id="A0A9P9J1M3"/>
<dbReference type="Pfam" id="PF08621">
    <property type="entry name" value="RPAP1_N"/>
    <property type="match status" value="1"/>
</dbReference>
<comment type="similarity">
    <text evidence="1">Belongs to the RPAP1 family.</text>
</comment>
<dbReference type="Pfam" id="PF08620">
    <property type="entry name" value="RPAP1_C"/>
    <property type="match status" value="1"/>
</dbReference>
<dbReference type="EMBL" id="JAGMWT010000001">
    <property type="protein sequence ID" value="KAH7138094.1"/>
    <property type="molecule type" value="Genomic_DNA"/>
</dbReference>
<gene>
    <name evidence="5" type="ORF">B0J11DRAFT_545969</name>
</gene>
<feature type="domain" description="RPAP1 N-terminal" evidence="4">
    <location>
        <begin position="114"/>
        <end position="158"/>
    </location>
</feature>
<evidence type="ECO:0000259" key="4">
    <source>
        <dbReference type="Pfam" id="PF08621"/>
    </source>
</evidence>
<dbReference type="GO" id="GO:0006366">
    <property type="term" value="P:transcription by RNA polymerase II"/>
    <property type="evidence" value="ECO:0007669"/>
    <property type="project" value="InterPro"/>
</dbReference>
<evidence type="ECO:0000256" key="1">
    <source>
        <dbReference type="ARBA" id="ARBA00009953"/>
    </source>
</evidence>
<feature type="compositionally biased region" description="Basic and acidic residues" evidence="2">
    <location>
        <begin position="106"/>
        <end position="125"/>
    </location>
</feature>
<feature type="domain" description="RPAP1 C-terminal" evidence="3">
    <location>
        <begin position="305"/>
        <end position="372"/>
    </location>
</feature>
<protein>
    <submittedName>
        <fullName evidence="5">RPAP1-like protein</fullName>
    </submittedName>
</protein>
<dbReference type="OrthoDB" id="348201at2759"/>
<keyword evidence="6" id="KW-1185">Reference proteome</keyword>
<organism evidence="5 6">
    <name type="scientific">Dendryphion nanum</name>
    <dbReference type="NCBI Taxonomy" id="256645"/>
    <lineage>
        <taxon>Eukaryota</taxon>
        <taxon>Fungi</taxon>
        <taxon>Dikarya</taxon>
        <taxon>Ascomycota</taxon>
        <taxon>Pezizomycotina</taxon>
        <taxon>Dothideomycetes</taxon>
        <taxon>Pleosporomycetidae</taxon>
        <taxon>Pleosporales</taxon>
        <taxon>Torulaceae</taxon>
        <taxon>Dendryphion</taxon>
    </lineage>
</organism>
<feature type="region of interest" description="Disordered" evidence="2">
    <location>
        <begin position="158"/>
        <end position="227"/>
    </location>
</feature>